<evidence type="ECO:0000313" key="3">
    <source>
        <dbReference type="EMBL" id="WDM71879.1"/>
    </source>
</evidence>
<dbReference type="EMBL" id="CP082214">
    <property type="protein sequence ID" value="WDM71879.1"/>
    <property type="molecule type" value="Genomic_DNA"/>
</dbReference>
<name>A0ABY7YDM5_9XANT</name>
<dbReference type="InterPro" id="IPR024466">
    <property type="entry name" value="CHP02679_N"/>
</dbReference>
<feature type="domain" description="DUF2399" evidence="1">
    <location>
        <begin position="267"/>
        <end position="419"/>
    </location>
</feature>
<dbReference type="Pfam" id="PF09664">
    <property type="entry name" value="DUF2399"/>
    <property type="match status" value="1"/>
</dbReference>
<evidence type="ECO:0000259" key="1">
    <source>
        <dbReference type="Pfam" id="PF09664"/>
    </source>
</evidence>
<proteinExistence type="predicted"/>
<feature type="domain" description="Conserved hypothetical protein CHP02679 N terminus" evidence="2">
    <location>
        <begin position="44"/>
        <end position="251"/>
    </location>
</feature>
<evidence type="ECO:0000313" key="4">
    <source>
        <dbReference type="Proteomes" id="UP001214201"/>
    </source>
</evidence>
<accession>A0ABY7YDM5</accession>
<sequence length="423" mass="45703">MTKAAAIAPADPRLQRLLGGDELASVRQRLRRRYEQAGPEAVPGIIRLGGLDAAAYSALAQLAGLPSRRARSITLDVVELDARLRAAGLADSLRDALERLEGPIVAHARLRNALQSRWSALLIDIQVAKLLRDWLDQSPAALTLLKRLAREPDRADLMLQAADNVLARLPASGVPRSQLSAELLGDAHALDPGRPVATIVLTAWRWYEGTQDAGRPGTAGDPDDARVRHVWARAGVLVSALARPALYLNLPMPGQDDFTRRSGEPGYLSLRQLLRHRPAWPVAGRRIHVCENPDIVAIAADRLGAACAPLICTDGMPAAAQRILLDQLTAAGAHLHYHGDYDWPGIGIANLVMRTWNARPWRFGTADYRAAVAQAPTRPHELSGDSVQALWDAELTMAMASHGVSIAEEAVVASLLVDLQGTR</sequence>
<dbReference type="NCBIfam" id="TIGR02679">
    <property type="entry name" value="TIGR02679 family protein"/>
    <property type="match status" value="1"/>
</dbReference>
<evidence type="ECO:0000259" key="2">
    <source>
        <dbReference type="Pfam" id="PF11796"/>
    </source>
</evidence>
<dbReference type="InterPro" id="IPR024465">
    <property type="entry name" value="DUF2399"/>
</dbReference>
<gene>
    <name evidence="3" type="ORF">K6978_01325</name>
</gene>
<dbReference type="InterPro" id="IPR013495">
    <property type="entry name" value="CHP02679"/>
</dbReference>
<dbReference type="RefSeq" id="WP_159407748.1">
    <property type="nucleotide sequence ID" value="NZ_CP033326.1"/>
</dbReference>
<reference evidence="3 4" key="1">
    <citation type="submission" date="2021-08" db="EMBL/GenBank/DDBJ databases">
        <title>Genome sequences of Xanthomonas cucurbitae isolates from 5 Midwestern US states.</title>
        <authorList>
            <person name="Hind S.R."/>
        </authorList>
    </citation>
    <scope>NUCLEOTIDE SEQUENCE [LARGE SCALE GENOMIC DNA]</scope>
    <source>
        <strain evidence="3 4">OH_261</strain>
    </source>
</reference>
<protein>
    <submittedName>
        <fullName evidence="3">TIGR02679 family protein</fullName>
    </submittedName>
</protein>
<organism evidence="3 4">
    <name type="scientific">Xanthomonas cucurbitae</name>
    <dbReference type="NCBI Taxonomy" id="56453"/>
    <lineage>
        <taxon>Bacteria</taxon>
        <taxon>Pseudomonadati</taxon>
        <taxon>Pseudomonadota</taxon>
        <taxon>Gammaproteobacteria</taxon>
        <taxon>Lysobacterales</taxon>
        <taxon>Lysobacteraceae</taxon>
        <taxon>Xanthomonas</taxon>
    </lineage>
</organism>
<keyword evidence="4" id="KW-1185">Reference proteome</keyword>
<dbReference type="Pfam" id="PF11796">
    <property type="entry name" value="DUF3323"/>
    <property type="match status" value="1"/>
</dbReference>
<dbReference type="Proteomes" id="UP001214201">
    <property type="component" value="Chromosome"/>
</dbReference>